<feature type="compositionally biased region" description="Polar residues" evidence="1">
    <location>
        <begin position="33"/>
        <end position="43"/>
    </location>
</feature>
<evidence type="ECO:0000256" key="1">
    <source>
        <dbReference type="SAM" id="MobiDB-lite"/>
    </source>
</evidence>
<feature type="compositionally biased region" description="Low complexity" evidence="1">
    <location>
        <begin position="71"/>
        <end position="87"/>
    </location>
</feature>
<protein>
    <submittedName>
        <fullName evidence="2">Uncharacterized protein</fullName>
    </submittedName>
</protein>
<feature type="compositionally biased region" description="Pro residues" evidence="1">
    <location>
        <begin position="212"/>
        <end position="221"/>
    </location>
</feature>
<gene>
    <name evidence="2" type="ORF">ACFOES_01710</name>
</gene>
<organism evidence="2 3">
    <name type="scientific">Acidimangrovimonas pyrenivorans</name>
    <dbReference type="NCBI Taxonomy" id="2030798"/>
    <lineage>
        <taxon>Bacteria</taxon>
        <taxon>Pseudomonadati</taxon>
        <taxon>Pseudomonadota</taxon>
        <taxon>Alphaproteobacteria</taxon>
        <taxon>Rhodobacterales</taxon>
        <taxon>Paracoccaceae</taxon>
        <taxon>Acidimangrovimonas</taxon>
    </lineage>
</organism>
<evidence type="ECO:0000313" key="2">
    <source>
        <dbReference type="EMBL" id="MFC2966799.1"/>
    </source>
</evidence>
<proteinExistence type="predicted"/>
<name>A0ABV7ABX4_9RHOB</name>
<keyword evidence="3" id="KW-1185">Reference proteome</keyword>
<feature type="region of interest" description="Disordered" evidence="1">
    <location>
        <begin position="21"/>
        <end position="137"/>
    </location>
</feature>
<evidence type="ECO:0000313" key="3">
    <source>
        <dbReference type="Proteomes" id="UP001595443"/>
    </source>
</evidence>
<dbReference type="Proteomes" id="UP001595443">
    <property type="component" value="Unassembled WGS sequence"/>
</dbReference>
<sequence length="307" mass="32762">MSDPMTRTEIEDVLSSIRRLVSEEERPLPQRVPPSSSTASKIASGTRPARRPEASASAVGRLVLTPALRVADPAPSSSDSLADIPAAEDWQPERAPAGGREDMAEAWQPEAEPAGPAARDDWQPEVEADAAPAAAAARSGMLPALEATIAELEAAVAARREEWDPDGSEEPGPGDLTRPVGRGAFAAIDDDGDAFPAPEPLARPEAGDATPAPEPETPPAAEPLWTSTRRDWQPPLEAETEAETVAPEAEASWDEESIEIDEDALNDLVRQLIRNELQGALGERITRNVRKLVRAEISRALAARKLD</sequence>
<reference evidence="3" key="1">
    <citation type="journal article" date="2019" name="Int. J. Syst. Evol. Microbiol.">
        <title>The Global Catalogue of Microorganisms (GCM) 10K type strain sequencing project: providing services to taxonomists for standard genome sequencing and annotation.</title>
        <authorList>
            <consortium name="The Broad Institute Genomics Platform"/>
            <consortium name="The Broad Institute Genome Sequencing Center for Infectious Disease"/>
            <person name="Wu L."/>
            <person name="Ma J."/>
        </authorList>
    </citation>
    <scope>NUCLEOTIDE SEQUENCE [LARGE SCALE GENOMIC DNA]</scope>
    <source>
        <strain evidence="3">KCTC 62192</strain>
    </source>
</reference>
<accession>A0ABV7ABX4</accession>
<dbReference type="RefSeq" id="WP_377831425.1">
    <property type="nucleotide sequence ID" value="NZ_JBHRSK010000002.1"/>
</dbReference>
<dbReference type="EMBL" id="JBHRSK010000002">
    <property type="protein sequence ID" value="MFC2966799.1"/>
    <property type="molecule type" value="Genomic_DNA"/>
</dbReference>
<comment type="caution">
    <text evidence="2">The sequence shown here is derived from an EMBL/GenBank/DDBJ whole genome shotgun (WGS) entry which is preliminary data.</text>
</comment>
<feature type="region of interest" description="Disordered" evidence="1">
    <location>
        <begin position="156"/>
        <end position="257"/>
    </location>
</feature>